<gene>
    <name evidence="2" type="ORF">AGERDE_LOCUS8491</name>
</gene>
<evidence type="ECO:0000313" key="2">
    <source>
        <dbReference type="EMBL" id="CAG8588607.1"/>
    </source>
</evidence>
<evidence type="ECO:0000256" key="1">
    <source>
        <dbReference type="SAM" id="MobiDB-lite"/>
    </source>
</evidence>
<organism evidence="2 3">
    <name type="scientific">Ambispora gerdemannii</name>
    <dbReference type="NCBI Taxonomy" id="144530"/>
    <lineage>
        <taxon>Eukaryota</taxon>
        <taxon>Fungi</taxon>
        <taxon>Fungi incertae sedis</taxon>
        <taxon>Mucoromycota</taxon>
        <taxon>Glomeromycotina</taxon>
        <taxon>Glomeromycetes</taxon>
        <taxon>Archaeosporales</taxon>
        <taxon>Ambisporaceae</taxon>
        <taxon>Ambispora</taxon>
    </lineage>
</organism>
<sequence>MFFSNRNTRANHLKLTPKKLAEWSKQQNADTVHGTESESSLGTLPIFFKVPESTNNEKKEEHTQASEKGKKAEIHSIQQIDTNTEVARNSSSQSLFIQENLSSRHHQQNGNVDLWQYKDKYGNDERLRDRIEEKDQQELEEMTFEGAEEGIDALELFDATLEKLYELEFENKHSLDVLENSMTNMDQEILQMRVRIADLTNDFAISPLFEEELKLLLDLSYE</sequence>
<dbReference type="AlphaFoldDB" id="A0A9N9C5D7"/>
<reference evidence="2" key="1">
    <citation type="submission" date="2021-06" db="EMBL/GenBank/DDBJ databases">
        <authorList>
            <person name="Kallberg Y."/>
            <person name="Tangrot J."/>
            <person name="Rosling A."/>
        </authorList>
    </citation>
    <scope>NUCLEOTIDE SEQUENCE</scope>
    <source>
        <strain evidence="2">MT106</strain>
    </source>
</reference>
<feature type="region of interest" description="Disordered" evidence="1">
    <location>
        <begin position="51"/>
        <end position="72"/>
    </location>
</feature>
<evidence type="ECO:0000313" key="3">
    <source>
        <dbReference type="Proteomes" id="UP000789831"/>
    </source>
</evidence>
<protein>
    <submittedName>
        <fullName evidence="2">3491_t:CDS:1</fullName>
    </submittedName>
</protein>
<dbReference type="EMBL" id="CAJVPL010001815">
    <property type="protein sequence ID" value="CAG8588607.1"/>
    <property type="molecule type" value="Genomic_DNA"/>
</dbReference>
<dbReference type="Proteomes" id="UP000789831">
    <property type="component" value="Unassembled WGS sequence"/>
</dbReference>
<dbReference type="OrthoDB" id="10418300at2759"/>
<name>A0A9N9C5D7_9GLOM</name>
<keyword evidence="3" id="KW-1185">Reference proteome</keyword>
<comment type="caution">
    <text evidence="2">The sequence shown here is derived from an EMBL/GenBank/DDBJ whole genome shotgun (WGS) entry which is preliminary data.</text>
</comment>
<feature type="compositionally biased region" description="Basic and acidic residues" evidence="1">
    <location>
        <begin position="55"/>
        <end position="72"/>
    </location>
</feature>
<accession>A0A9N9C5D7</accession>
<proteinExistence type="predicted"/>